<dbReference type="Proteomes" id="UP000534783">
    <property type="component" value="Unassembled WGS sequence"/>
</dbReference>
<evidence type="ECO:0000313" key="2">
    <source>
        <dbReference type="Proteomes" id="UP000534783"/>
    </source>
</evidence>
<accession>A0A7X6ICT3</accession>
<comment type="caution">
    <text evidence="1">The sequence shown here is derived from an EMBL/GenBank/DDBJ whole genome shotgun (WGS) entry which is preliminary data.</text>
</comment>
<dbReference type="AlphaFoldDB" id="A0A7X6ICT3"/>
<gene>
    <name evidence="1" type="ORF">MNODULE_19165</name>
</gene>
<keyword evidence="2" id="KW-1185">Reference proteome</keyword>
<sequence length="64" mass="7198">MIRKASVRAFVREKGYRLSADALPALEEAIRLILTRAILYTRPAKTIRGKEILMAAGKRERSGL</sequence>
<name>A0A7X6ICT3_9BACT</name>
<reference evidence="1 2" key="1">
    <citation type="journal article" date="2020" name="Nature">
        <title>Bacterial chemolithoautotrophy via manganese oxidation.</title>
        <authorList>
            <person name="Yu H."/>
            <person name="Leadbetter J.R."/>
        </authorList>
    </citation>
    <scope>NUCLEOTIDE SEQUENCE [LARGE SCALE GENOMIC DNA]</scope>
    <source>
        <strain evidence="1 2">Mn-1</strain>
    </source>
</reference>
<protein>
    <submittedName>
        <fullName evidence="1">Uncharacterized protein</fullName>
    </submittedName>
</protein>
<dbReference type="EMBL" id="VTOW01000004">
    <property type="protein sequence ID" value="NKE72876.1"/>
    <property type="molecule type" value="Genomic_DNA"/>
</dbReference>
<organism evidence="1 2">
    <name type="scientific">Candidatus Manganitrophus noduliformans</name>
    <dbReference type="NCBI Taxonomy" id="2606439"/>
    <lineage>
        <taxon>Bacteria</taxon>
        <taxon>Pseudomonadati</taxon>
        <taxon>Nitrospirota</taxon>
        <taxon>Nitrospiria</taxon>
        <taxon>Candidatus Troglogloeales</taxon>
        <taxon>Candidatus Manganitrophaceae</taxon>
        <taxon>Candidatus Manganitrophus</taxon>
    </lineage>
</organism>
<proteinExistence type="predicted"/>
<dbReference type="RefSeq" id="WP_168062812.1">
    <property type="nucleotide sequence ID" value="NZ_VTOW01000004.1"/>
</dbReference>
<evidence type="ECO:0000313" key="1">
    <source>
        <dbReference type="EMBL" id="NKE72876.1"/>
    </source>
</evidence>